<accession>X1AD24</accession>
<dbReference type="SUPFAM" id="SSF47598">
    <property type="entry name" value="Ribbon-helix-helix"/>
    <property type="match status" value="1"/>
</dbReference>
<gene>
    <name evidence="1" type="ORF">S01H4_18532</name>
</gene>
<protein>
    <recommendedName>
        <fullName evidence="2">Ribbon-helix-helix protein CopG domain-containing protein</fullName>
    </recommendedName>
</protein>
<dbReference type="GO" id="GO:0006355">
    <property type="term" value="P:regulation of DNA-templated transcription"/>
    <property type="evidence" value="ECO:0007669"/>
    <property type="project" value="InterPro"/>
</dbReference>
<name>X1AD24_9ZZZZ</name>
<sequence length="43" mass="5087">MSKYLLQIPDNLHDKIRHQAIETKQEYGEIIVEALDKYFNPAL</sequence>
<proteinExistence type="predicted"/>
<evidence type="ECO:0008006" key="2">
    <source>
        <dbReference type="Google" id="ProtNLM"/>
    </source>
</evidence>
<dbReference type="InterPro" id="IPR010985">
    <property type="entry name" value="Ribbon_hlx_hlx"/>
</dbReference>
<organism evidence="1">
    <name type="scientific">marine sediment metagenome</name>
    <dbReference type="NCBI Taxonomy" id="412755"/>
    <lineage>
        <taxon>unclassified sequences</taxon>
        <taxon>metagenomes</taxon>
        <taxon>ecological metagenomes</taxon>
    </lineage>
</organism>
<evidence type="ECO:0000313" key="1">
    <source>
        <dbReference type="EMBL" id="GAG70548.1"/>
    </source>
</evidence>
<reference evidence="1" key="1">
    <citation type="journal article" date="2014" name="Front. Microbiol.">
        <title>High frequency of phylogenetically diverse reductive dehalogenase-homologous genes in deep subseafloor sedimentary metagenomes.</title>
        <authorList>
            <person name="Kawai M."/>
            <person name="Futagami T."/>
            <person name="Toyoda A."/>
            <person name="Takaki Y."/>
            <person name="Nishi S."/>
            <person name="Hori S."/>
            <person name="Arai W."/>
            <person name="Tsubouchi T."/>
            <person name="Morono Y."/>
            <person name="Uchiyama I."/>
            <person name="Ito T."/>
            <person name="Fujiyama A."/>
            <person name="Inagaki F."/>
            <person name="Takami H."/>
        </authorList>
    </citation>
    <scope>NUCLEOTIDE SEQUENCE</scope>
    <source>
        <strain evidence="1">Expedition CK06-06</strain>
    </source>
</reference>
<dbReference type="AlphaFoldDB" id="X1AD24"/>
<comment type="caution">
    <text evidence="1">The sequence shown here is derived from an EMBL/GenBank/DDBJ whole genome shotgun (WGS) entry which is preliminary data.</text>
</comment>
<dbReference type="EMBL" id="BART01008223">
    <property type="protein sequence ID" value="GAG70548.1"/>
    <property type="molecule type" value="Genomic_DNA"/>
</dbReference>